<dbReference type="EMBL" id="CP070608">
    <property type="protein sequence ID" value="QSE96131.1"/>
    <property type="molecule type" value="Genomic_DNA"/>
</dbReference>
<dbReference type="CDD" id="cd02440">
    <property type="entry name" value="AdoMet_MTases"/>
    <property type="match status" value="1"/>
</dbReference>
<dbReference type="PANTHER" id="PTHR43167:SF1">
    <property type="entry name" value="PUTATIVE (AFU_ORTHOLOGUE AFUA_6G01830)-RELATED"/>
    <property type="match status" value="1"/>
</dbReference>
<reference evidence="1" key="1">
    <citation type="submission" date="2021-02" db="EMBL/GenBank/DDBJ databases">
        <title>Fulvivirga sp. S481 isolated from sea water.</title>
        <authorList>
            <person name="Bae S.S."/>
            <person name="Baek K."/>
        </authorList>
    </citation>
    <scope>NUCLEOTIDE SEQUENCE</scope>
    <source>
        <strain evidence="1">S481</strain>
    </source>
</reference>
<keyword evidence="1" id="KW-0489">Methyltransferase</keyword>
<evidence type="ECO:0000313" key="1">
    <source>
        <dbReference type="EMBL" id="QSE96131.1"/>
    </source>
</evidence>
<dbReference type="InterPro" id="IPR029063">
    <property type="entry name" value="SAM-dependent_MTases_sf"/>
</dbReference>
<dbReference type="Pfam" id="PF13578">
    <property type="entry name" value="Methyltransf_24"/>
    <property type="match status" value="1"/>
</dbReference>
<organism evidence="1 2">
    <name type="scientific">Fulvivirga lutea</name>
    <dbReference type="NCBI Taxonomy" id="2810512"/>
    <lineage>
        <taxon>Bacteria</taxon>
        <taxon>Pseudomonadati</taxon>
        <taxon>Bacteroidota</taxon>
        <taxon>Cytophagia</taxon>
        <taxon>Cytophagales</taxon>
        <taxon>Fulvivirgaceae</taxon>
        <taxon>Fulvivirga</taxon>
    </lineage>
</organism>
<sequence length="259" mass="29866">MSFLHQFKSLISYWLNEENEHSLHSPFVYDLYQKVIKKKPLAKSCYEKIEQVRTQFLNSDKEIELTDLGSKSTLKGSNKISTIASQGITKRKYCHFLDRLADYLEAKNIVELGTSLGINTLYLSCEASRKVTTFEGNPSLVAIAQAVFEGNKRNNVSTIEGDINDTLPKYLQQASGIDMVYFDANHTYEATMNYFKLIRKKCKDKACLVFDDIHRNAEMEKAWKDIKDDFEVTLSIDLFQFGLIFVDPEIRKQNHILTF</sequence>
<proteinExistence type="predicted"/>
<protein>
    <submittedName>
        <fullName evidence="1">Class I SAM-dependent methyltransferase</fullName>
    </submittedName>
</protein>
<name>A0A974ZZU1_9BACT</name>
<keyword evidence="2" id="KW-1185">Reference proteome</keyword>
<dbReference type="Gene3D" id="3.40.50.150">
    <property type="entry name" value="Vaccinia Virus protein VP39"/>
    <property type="match status" value="1"/>
</dbReference>
<dbReference type="SUPFAM" id="SSF53335">
    <property type="entry name" value="S-adenosyl-L-methionine-dependent methyltransferases"/>
    <property type="match status" value="1"/>
</dbReference>
<dbReference type="AlphaFoldDB" id="A0A974ZZU1"/>
<dbReference type="Proteomes" id="UP000662783">
    <property type="component" value="Chromosome"/>
</dbReference>
<dbReference type="KEGG" id="fuv:JR347_10940"/>
<dbReference type="RefSeq" id="WP_205720644.1">
    <property type="nucleotide sequence ID" value="NZ_CP070608.1"/>
</dbReference>
<dbReference type="GO" id="GO:0008168">
    <property type="term" value="F:methyltransferase activity"/>
    <property type="evidence" value="ECO:0007669"/>
    <property type="project" value="UniProtKB-KW"/>
</dbReference>
<dbReference type="PANTHER" id="PTHR43167">
    <property type="entry name" value="PUTATIVE (AFU_ORTHOLOGUE AFUA_6G01830)-RELATED"/>
    <property type="match status" value="1"/>
</dbReference>
<keyword evidence="1" id="KW-0808">Transferase</keyword>
<accession>A0A974ZZU1</accession>
<dbReference type="GO" id="GO:0032259">
    <property type="term" value="P:methylation"/>
    <property type="evidence" value="ECO:0007669"/>
    <property type="project" value="UniProtKB-KW"/>
</dbReference>
<gene>
    <name evidence="1" type="ORF">JR347_10940</name>
</gene>
<evidence type="ECO:0000313" key="2">
    <source>
        <dbReference type="Proteomes" id="UP000662783"/>
    </source>
</evidence>